<dbReference type="PANTHER" id="PTHR19384:SF17">
    <property type="entry name" value="NADPH--CYTOCHROME P450 REDUCTASE"/>
    <property type="match status" value="1"/>
</dbReference>
<dbReference type="InterPro" id="IPR001709">
    <property type="entry name" value="Flavoprot_Pyr_Nucl_cyt_Rdtase"/>
</dbReference>
<evidence type="ECO:0000313" key="6">
    <source>
        <dbReference type="Proteomes" id="UP000198517"/>
    </source>
</evidence>
<dbReference type="SUPFAM" id="SSF52218">
    <property type="entry name" value="Flavoproteins"/>
    <property type="match status" value="1"/>
</dbReference>
<name>A0A1G7CMG8_9FLAO</name>
<dbReference type="SUPFAM" id="SSF52343">
    <property type="entry name" value="Ferredoxin reductase-like, C-terminal NADP-linked domain"/>
    <property type="match status" value="1"/>
</dbReference>
<evidence type="ECO:0000256" key="2">
    <source>
        <dbReference type="ARBA" id="ARBA00023797"/>
    </source>
</evidence>
<dbReference type="InterPro" id="IPR039261">
    <property type="entry name" value="FNR_nucleotide-bd"/>
</dbReference>
<dbReference type="Pfam" id="PF00258">
    <property type="entry name" value="Flavodoxin_1"/>
    <property type="match status" value="1"/>
</dbReference>
<dbReference type="Gene3D" id="3.40.50.80">
    <property type="entry name" value="Nucleotide-binding domain of ferredoxin-NADP reductase (FNR) module"/>
    <property type="match status" value="1"/>
</dbReference>
<evidence type="ECO:0000256" key="3">
    <source>
        <dbReference type="SAM" id="Phobius"/>
    </source>
</evidence>
<dbReference type="Pfam" id="PF03929">
    <property type="entry name" value="PepSY_TM"/>
    <property type="match status" value="1"/>
</dbReference>
<dbReference type="InterPro" id="IPR005625">
    <property type="entry name" value="PepSY-ass_TM"/>
</dbReference>
<dbReference type="PROSITE" id="PS50902">
    <property type="entry name" value="FLAVODOXIN_LIKE"/>
    <property type="match status" value="1"/>
</dbReference>
<dbReference type="GO" id="GO:0050660">
    <property type="term" value="F:flavin adenine dinucleotide binding"/>
    <property type="evidence" value="ECO:0007669"/>
    <property type="project" value="TreeGrafter"/>
</dbReference>
<feature type="transmembrane region" description="Helical" evidence="3">
    <location>
        <begin position="168"/>
        <end position="193"/>
    </location>
</feature>
<dbReference type="Gene3D" id="2.40.30.10">
    <property type="entry name" value="Translation factors"/>
    <property type="match status" value="1"/>
</dbReference>
<dbReference type="GO" id="GO:0003958">
    <property type="term" value="F:NADPH-hemoprotein reductase activity"/>
    <property type="evidence" value="ECO:0007669"/>
    <property type="project" value="UniProtKB-EC"/>
</dbReference>
<accession>A0A1G7CMG8</accession>
<evidence type="ECO:0000259" key="4">
    <source>
        <dbReference type="PROSITE" id="PS50902"/>
    </source>
</evidence>
<dbReference type="SUPFAM" id="SSF63380">
    <property type="entry name" value="Riboflavin synthase domain-like"/>
    <property type="match status" value="1"/>
</dbReference>
<proteinExistence type="predicted"/>
<feature type="transmembrane region" description="Helical" evidence="3">
    <location>
        <begin position="293"/>
        <end position="317"/>
    </location>
</feature>
<keyword evidence="3" id="KW-0472">Membrane</keyword>
<reference evidence="5 6" key="1">
    <citation type="submission" date="2016-10" db="EMBL/GenBank/DDBJ databases">
        <authorList>
            <person name="de Groot N.N."/>
        </authorList>
    </citation>
    <scope>NUCLEOTIDE SEQUENCE [LARGE SCALE GENOMIC DNA]</scope>
    <source>
        <strain evidence="5 6">DSM 24015</strain>
    </source>
</reference>
<dbReference type="STRING" id="1071918.SAMN05421544_10883"/>
<dbReference type="Proteomes" id="UP000198517">
    <property type="component" value="Unassembled WGS sequence"/>
</dbReference>
<dbReference type="GO" id="GO:0005829">
    <property type="term" value="C:cytosol"/>
    <property type="evidence" value="ECO:0007669"/>
    <property type="project" value="TreeGrafter"/>
</dbReference>
<sequence>MKTSFWRYLHLVLALVISAFLLTASLTGGILAFSEATEQIQTPHQVKNESLAEIIEKIQTHISEISEIEVENHQVTVKGLDDNMSEVGGVISPKDGRIAGKAPPKPEWLKNIKALHRSLFLHETGRLIVGGTAALFLISLLTGFVLLYRRQGDKILRNAEMMYKSDFIHFLGGKWFAIPLTIIALTGSVMFVFRLGLINTRQPKAISFQPEKNLKHIQVKDFPIFKSTPIAKVKKLIFPLFEEEEDFFELTTTTETLKINQFTGQVLSKQPVAEAKVWKRFNQELHTGESNTVWAFVLFLSAMVIPLLIGSGVFLWLNRRPKKLKNQYTADEAEYILLIGSQSGSTSLFAHKIHRQLLNAKHPVYISYLNDYQLFPKAKKLIVFTCTYGEGEAPDSADQFETLLTQTPQNQNIDYTVVGFGSESYPDFCGFAKRVNALLSEQSWANELLPLHTVNEHSTEELAFWTEAWNEKTGQSLMTNPMYYHFEVEHFENLSIVAKTPLDEENQIFSLTLKPLSKKSFQSGDILGIYPEGNHRERLYSIGKVGRNIQLFVKLHPHGLGSQYLYRLNAGEKIKARIINNEYFHFPQKASRVLMIGNGTGIAPFLGMINTPTPGIEKTLYAGFRHRNKETEDLRNAIVESRKKHLVEDFRIAYSTGDAPKRVTDLLRENPDAVVDTLKQNGVIMLCGSLAMQKSVEALIEELCQKNQLPGVAALKENHRIRTDCY</sequence>
<keyword evidence="6" id="KW-1185">Reference proteome</keyword>
<dbReference type="AlphaFoldDB" id="A0A1G7CMG8"/>
<gene>
    <name evidence="5" type="ORF">SAMN05421544_10883</name>
</gene>
<dbReference type="EMBL" id="FNAS01000008">
    <property type="protein sequence ID" value="SDE39856.1"/>
    <property type="molecule type" value="Genomic_DNA"/>
</dbReference>
<dbReference type="InterPro" id="IPR008254">
    <property type="entry name" value="Flavodoxin/NO_synth"/>
</dbReference>
<dbReference type="EC" id="1.6.2.4" evidence="2"/>
<keyword evidence="3" id="KW-1133">Transmembrane helix</keyword>
<dbReference type="PRINTS" id="PR00371">
    <property type="entry name" value="FPNCR"/>
</dbReference>
<keyword evidence="1" id="KW-0285">Flavoprotein</keyword>
<dbReference type="InterPro" id="IPR029039">
    <property type="entry name" value="Flavoprotein-like_sf"/>
</dbReference>
<dbReference type="Gene3D" id="3.40.50.360">
    <property type="match status" value="1"/>
</dbReference>
<feature type="transmembrane region" description="Helical" evidence="3">
    <location>
        <begin position="127"/>
        <end position="148"/>
    </location>
</feature>
<keyword evidence="3" id="KW-0812">Transmembrane</keyword>
<dbReference type="PANTHER" id="PTHR19384">
    <property type="entry name" value="NITRIC OXIDE SYNTHASE-RELATED"/>
    <property type="match status" value="1"/>
</dbReference>
<evidence type="ECO:0000313" key="5">
    <source>
        <dbReference type="EMBL" id="SDE39856.1"/>
    </source>
</evidence>
<evidence type="ECO:0000256" key="1">
    <source>
        <dbReference type="ARBA" id="ARBA00022630"/>
    </source>
</evidence>
<dbReference type="InterPro" id="IPR017938">
    <property type="entry name" value="Riboflavin_synthase-like_b-brl"/>
</dbReference>
<dbReference type="GO" id="GO:0010181">
    <property type="term" value="F:FMN binding"/>
    <property type="evidence" value="ECO:0007669"/>
    <property type="project" value="InterPro"/>
</dbReference>
<feature type="domain" description="Flavodoxin-like" evidence="4">
    <location>
        <begin position="335"/>
        <end position="474"/>
    </location>
</feature>
<protein>
    <recommendedName>
        <fullName evidence="2">NADPH--hemoprotein reductase</fullName>
        <ecNumber evidence="2">1.6.2.4</ecNumber>
    </recommendedName>
</protein>
<organism evidence="5 6">
    <name type="scientific">Riemerella columbipharyngis</name>
    <dbReference type="NCBI Taxonomy" id="1071918"/>
    <lineage>
        <taxon>Bacteria</taxon>
        <taxon>Pseudomonadati</taxon>
        <taxon>Bacteroidota</taxon>
        <taxon>Flavobacteriia</taxon>
        <taxon>Flavobacteriales</taxon>
        <taxon>Weeksellaceae</taxon>
        <taxon>Riemerella</taxon>
    </lineage>
</organism>